<keyword evidence="4 11" id="KW-0812">Transmembrane</keyword>
<keyword evidence="10 11" id="KW-0472">Membrane</keyword>
<dbReference type="InterPro" id="IPR003820">
    <property type="entry name" value="KdpC"/>
</dbReference>
<evidence type="ECO:0000256" key="2">
    <source>
        <dbReference type="ARBA" id="ARBA00022475"/>
    </source>
</evidence>
<evidence type="ECO:0000256" key="9">
    <source>
        <dbReference type="ARBA" id="ARBA00023065"/>
    </source>
</evidence>
<dbReference type="Pfam" id="PF02669">
    <property type="entry name" value="KdpC"/>
    <property type="match status" value="1"/>
</dbReference>
<keyword evidence="6 11" id="KW-0067">ATP-binding</keyword>
<name>A0A0J1GXH1_9GAMM</name>
<evidence type="ECO:0000256" key="6">
    <source>
        <dbReference type="ARBA" id="ARBA00022840"/>
    </source>
</evidence>
<keyword evidence="7 11" id="KW-0630">Potassium</keyword>
<keyword evidence="3 11" id="KW-0633">Potassium transport</keyword>
<dbReference type="GO" id="GO:0008556">
    <property type="term" value="F:P-type potassium transmembrane transporter activity"/>
    <property type="evidence" value="ECO:0007669"/>
    <property type="project" value="InterPro"/>
</dbReference>
<evidence type="ECO:0000256" key="4">
    <source>
        <dbReference type="ARBA" id="ARBA00022692"/>
    </source>
</evidence>
<comment type="subcellular location">
    <subcellularLocation>
        <location evidence="11">Cell membrane</location>
        <topology evidence="11">Single-pass membrane protein</topology>
    </subcellularLocation>
</comment>
<comment type="function">
    <text evidence="11">Part of the high-affinity ATP-driven potassium transport (or Kdp) system, which catalyzes the hydrolysis of ATP coupled with the electrogenic transport of potassium into the cytoplasm. This subunit acts as a catalytic chaperone that increases the ATP-binding affinity of the ATP-hydrolyzing subunit KdpB by the formation of a transient KdpB/KdpC/ATP ternary complex.</text>
</comment>
<keyword evidence="9 11" id="KW-0406">Ion transport</keyword>
<evidence type="ECO:0000313" key="12">
    <source>
        <dbReference type="EMBL" id="KLV04358.1"/>
    </source>
</evidence>
<dbReference type="PANTHER" id="PTHR30042">
    <property type="entry name" value="POTASSIUM-TRANSPORTING ATPASE C CHAIN"/>
    <property type="match status" value="1"/>
</dbReference>
<evidence type="ECO:0000256" key="7">
    <source>
        <dbReference type="ARBA" id="ARBA00022958"/>
    </source>
</evidence>
<dbReference type="PIRSF" id="PIRSF001296">
    <property type="entry name" value="K_ATPase_KdpC"/>
    <property type="match status" value="1"/>
</dbReference>
<evidence type="ECO:0000256" key="11">
    <source>
        <dbReference type="HAMAP-Rule" id="MF_00276"/>
    </source>
</evidence>
<dbReference type="HAMAP" id="MF_00276">
    <property type="entry name" value="KdpC"/>
    <property type="match status" value="1"/>
</dbReference>
<evidence type="ECO:0000256" key="5">
    <source>
        <dbReference type="ARBA" id="ARBA00022741"/>
    </source>
</evidence>
<dbReference type="NCBIfam" id="TIGR00681">
    <property type="entry name" value="kdpC"/>
    <property type="match status" value="1"/>
</dbReference>
<dbReference type="PATRIC" id="fig|320778.3.peg.5179"/>
<organism evidence="12 13">
    <name type="scientific">Photobacterium ganghwense</name>
    <dbReference type="NCBI Taxonomy" id="320778"/>
    <lineage>
        <taxon>Bacteria</taxon>
        <taxon>Pseudomonadati</taxon>
        <taxon>Pseudomonadota</taxon>
        <taxon>Gammaproteobacteria</taxon>
        <taxon>Vibrionales</taxon>
        <taxon>Vibrionaceae</taxon>
        <taxon>Photobacterium</taxon>
    </lineage>
</organism>
<dbReference type="AlphaFoldDB" id="A0A0J1GXH1"/>
<evidence type="ECO:0000256" key="1">
    <source>
        <dbReference type="ARBA" id="ARBA00022448"/>
    </source>
</evidence>
<keyword evidence="5 11" id="KW-0547">Nucleotide-binding</keyword>
<evidence type="ECO:0000256" key="8">
    <source>
        <dbReference type="ARBA" id="ARBA00022989"/>
    </source>
</evidence>
<dbReference type="PANTHER" id="PTHR30042:SF2">
    <property type="entry name" value="POTASSIUM-TRANSPORTING ATPASE KDPC SUBUNIT"/>
    <property type="match status" value="1"/>
</dbReference>
<dbReference type="GO" id="GO:0005886">
    <property type="term" value="C:plasma membrane"/>
    <property type="evidence" value="ECO:0007669"/>
    <property type="project" value="UniProtKB-SubCell"/>
</dbReference>
<keyword evidence="8 11" id="KW-1133">Transmembrane helix</keyword>
<dbReference type="GO" id="GO:0005524">
    <property type="term" value="F:ATP binding"/>
    <property type="evidence" value="ECO:0007669"/>
    <property type="project" value="UniProtKB-UniRule"/>
</dbReference>
<sequence length="177" mass="18815">MLLLCGGLYTGGVTMLGQWLFPHQATGSLIQVNGKTLGSELVGQAFVSDHYFHGRPSAAGYDPMATGGSNLASDNPELRERVAADSTVIQRREGVQAADIPVDMLAASGAGLDPHISPQAAYLQVPRIARERQWDEAKVKAVISAHIEAPQWGMLGQPRVNVLKLNLALDAMSASSQ</sequence>
<dbReference type="STRING" id="320778.ABT57_24225"/>
<comment type="similarity">
    <text evidence="11">Belongs to the KdpC family.</text>
</comment>
<evidence type="ECO:0000313" key="13">
    <source>
        <dbReference type="Proteomes" id="UP000035909"/>
    </source>
</evidence>
<comment type="caution">
    <text evidence="12">The sequence shown here is derived from an EMBL/GenBank/DDBJ whole genome shotgun (WGS) entry which is preliminary data.</text>
</comment>
<gene>
    <name evidence="11" type="primary">kdpC</name>
    <name evidence="12" type="ORF">ABT57_24225</name>
</gene>
<accession>A0A0J1GXH1</accession>
<comment type="subunit">
    <text evidence="11">The system is composed of three essential subunits: KdpA, KdpB and KdpC.</text>
</comment>
<evidence type="ECO:0000256" key="10">
    <source>
        <dbReference type="ARBA" id="ARBA00023136"/>
    </source>
</evidence>
<reference evidence="12 13" key="1">
    <citation type="submission" date="2015-05" db="EMBL/GenBank/DDBJ databases">
        <title>Photobacterium galathea sp. nov.</title>
        <authorList>
            <person name="Machado H."/>
            <person name="Gram L."/>
        </authorList>
    </citation>
    <scope>NUCLEOTIDE SEQUENCE [LARGE SCALE GENOMIC DNA]</scope>
    <source>
        <strain evidence="12 13">DSM 22954</strain>
    </source>
</reference>
<dbReference type="Proteomes" id="UP000035909">
    <property type="component" value="Unassembled WGS sequence"/>
</dbReference>
<proteinExistence type="inferred from homology"/>
<keyword evidence="1 11" id="KW-0813">Transport</keyword>
<dbReference type="EMBL" id="LDOU01000035">
    <property type="protein sequence ID" value="KLV04358.1"/>
    <property type="molecule type" value="Genomic_DNA"/>
</dbReference>
<keyword evidence="13" id="KW-1185">Reference proteome</keyword>
<keyword evidence="2 11" id="KW-1003">Cell membrane</keyword>
<protein>
    <recommendedName>
        <fullName evidence="11">Potassium-transporting ATPase KdpC subunit</fullName>
    </recommendedName>
    <alternativeName>
        <fullName evidence="11">ATP phosphohydrolase [potassium-transporting] C chain</fullName>
    </alternativeName>
    <alternativeName>
        <fullName evidence="11">Potassium-binding and translocating subunit C</fullName>
    </alternativeName>
    <alternativeName>
        <fullName evidence="11">Potassium-translocating ATPase C chain</fullName>
    </alternativeName>
</protein>
<dbReference type="NCBIfam" id="NF001454">
    <property type="entry name" value="PRK00315.1"/>
    <property type="match status" value="1"/>
</dbReference>
<evidence type="ECO:0000256" key="3">
    <source>
        <dbReference type="ARBA" id="ARBA00022538"/>
    </source>
</evidence>